<proteinExistence type="predicted"/>
<organism evidence="2 3">
    <name type="scientific">Solanum verrucosum</name>
    <dbReference type="NCBI Taxonomy" id="315347"/>
    <lineage>
        <taxon>Eukaryota</taxon>
        <taxon>Viridiplantae</taxon>
        <taxon>Streptophyta</taxon>
        <taxon>Embryophyta</taxon>
        <taxon>Tracheophyta</taxon>
        <taxon>Spermatophyta</taxon>
        <taxon>Magnoliopsida</taxon>
        <taxon>eudicotyledons</taxon>
        <taxon>Gunneridae</taxon>
        <taxon>Pentapetalae</taxon>
        <taxon>asterids</taxon>
        <taxon>lamiids</taxon>
        <taxon>Solanales</taxon>
        <taxon>Solanaceae</taxon>
        <taxon>Solanoideae</taxon>
        <taxon>Solaneae</taxon>
        <taxon>Solanum</taxon>
    </lineage>
</organism>
<feature type="region of interest" description="Disordered" evidence="1">
    <location>
        <begin position="1"/>
        <end position="26"/>
    </location>
</feature>
<dbReference type="EMBL" id="CP133617">
    <property type="protein sequence ID" value="WMV33211.1"/>
    <property type="molecule type" value="Genomic_DNA"/>
</dbReference>
<accession>A0AAF0R0U3</accession>
<dbReference type="PANTHER" id="PTHR15503">
    <property type="entry name" value="LDOC1 RELATED"/>
    <property type="match status" value="1"/>
</dbReference>
<sequence>MARAGGLWFTTATPPQPSLENRLSLDPRTDPRSVICVRGSRLLYPASNTNYGRPARTVVRSTVRRFRFSTSRSRLDRFPISSSVASMVSPHSSRTIVRSSVLPPLTWTQFHALCFEKYVPRTLRDRKKDEFMALQQGGRNFNEVTNFVKKVEGVRRDGQAKALAKKAKNSGNFQGSYSKGSGRPTLAARPIQSAMPASIGKTEAEVSDAVITCTILVCDRMANVLFNLSSTYSYVSVRFASEFAMTCDILDAPIHVSTPLGESIIVTHVYRACPILFMGREKLEWEGVYKPKPAKIISSIRARKLVGQGCLVYLDHIRDVEVESPSIEFIPVVLEFREVFPNNLPDMPPNGDIDFCIDLEPGTRPISIPLYRMASAELRELKAKKFEDENLNELKKKIVIGKA</sequence>
<protein>
    <submittedName>
        <fullName evidence="2">Uncharacterized protein</fullName>
    </submittedName>
</protein>
<keyword evidence="3" id="KW-1185">Reference proteome</keyword>
<feature type="compositionally biased region" description="Polar residues" evidence="1">
    <location>
        <begin position="10"/>
        <end position="21"/>
    </location>
</feature>
<dbReference type="Proteomes" id="UP001234989">
    <property type="component" value="Chromosome 6"/>
</dbReference>
<evidence type="ECO:0000313" key="3">
    <source>
        <dbReference type="Proteomes" id="UP001234989"/>
    </source>
</evidence>
<dbReference type="AlphaFoldDB" id="A0AAF0R0U3"/>
<dbReference type="PANTHER" id="PTHR15503:SF42">
    <property type="entry name" value="ZINC FINGER, CCHC-TYPE, RETROTRANSPOSON GAG DOMAIN, ASPARTIC PEPTIDASE DOMAIN PROTEIN-RELATED"/>
    <property type="match status" value="1"/>
</dbReference>
<dbReference type="InterPro" id="IPR032567">
    <property type="entry name" value="RTL1-rel"/>
</dbReference>
<reference evidence="2" key="1">
    <citation type="submission" date="2023-08" db="EMBL/GenBank/DDBJ databases">
        <title>A de novo genome assembly of Solanum verrucosum Schlechtendal, a Mexican diploid species geographically isolated from the other diploid A-genome species in potato relatives.</title>
        <authorList>
            <person name="Hosaka K."/>
        </authorList>
    </citation>
    <scope>NUCLEOTIDE SEQUENCE</scope>
    <source>
        <tissue evidence="2">Young leaves</tissue>
    </source>
</reference>
<name>A0AAF0R0U3_SOLVR</name>
<dbReference type="Pfam" id="PF08284">
    <property type="entry name" value="RVP_2"/>
    <property type="match status" value="1"/>
</dbReference>
<gene>
    <name evidence="2" type="ORF">MTR67_026596</name>
</gene>
<evidence type="ECO:0000256" key="1">
    <source>
        <dbReference type="SAM" id="MobiDB-lite"/>
    </source>
</evidence>
<evidence type="ECO:0000313" key="2">
    <source>
        <dbReference type="EMBL" id="WMV33211.1"/>
    </source>
</evidence>